<organism evidence="1 2">
    <name type="scientific">Asticcacaulis benevestitus DSM 16100 = ATCC BAA-896</name>
    <dbReference type="NCBI Taxonomy" id="1121022"/>
    <lineage>
        <taxon>Bacteria</taxon>
        <taxon>Pseudomonadati</taxon>
        <taxon>Pseudomonadota</taxon>
        <taxon>Alphaproteobacteria</taxon>
        <taxon>Caulobacterales</taxon>
        <taxon>Caulobacteraceae</taxon>
        <taxon>Asticcacaulis</taxon>
    </lineage>
</organism>
<dbReference type="STRING" id="1121022.GCA_000376105_02719"/>
<dbReference type="RefSeq" id="WP_018082390.1">
    <property type="nucleotide sequence ID" value="NZ_AQWM01000013.1"/>
</dbReference>
<dbReference type="AlphaFoldDB" id="V4PVX2"/>
<dbReference type="EMBL" id="AWGB01000012">
    <property type="protein sequence ID" value="ESQ92536.1"/>
    <property type="molecule type" value="Genomic_DNA"/>
</dbReference>
<proteinExistence type="predicted"/>
<comment type="caution">
    <text evidence="1">The sequence shown here is derived from an EMBL/GenBank/DDBJ whole genome shotgun (WGS) entry which is preliminary data.</text>
</comment>
<name>V4PVX2_9CAUL</name>
<evidence type="ECO:0000313" key="2">
    <source>
        <dbReference type="Proteomes" id="UP000017837"/>
    </source>
</evidence>
<evidence type="ECO:0000313" key="1">
    <source>
        <dbReference type="EMBL" id="ESQ92536.1"/>
    </source>
</evidence>
<keyword evidence="2" id="KW-1185">Reference proteome</keyword>
<accession>V4PVX2</accession>
<gene>
    <name evidence="1" type="ORF">ABENE_07825</name>
</gene>
<dbReference type="PATRIC" id="fig|1121022.4.peg.1572"/>
<dbReference type="OrthoDB" id="7190444at2"/>
<dbReference type="eggNOG" id="ENOG5030TT1">
    <property type="taxonomic scope" value="Bacteria"/>
</dbReference>
<reference evidence="1 2" key="1">
    <citation type="journal article" date="2014" name="Nature">
        <title>Sequential evolution of bacterial morphology by co-option of a developmental regulator.</title>
        <authorList>
            <person name="Jiang C."/>
            <person name="Brown P.J."/>
            <person name="Ducret A."/>
            <person name="Brun Y.V."/>
        </authorList>
    </citation>
    <scope>NUCLEOTIDE SEQUENCE [LARGE SCALE GENOMIC DNA]</scope>
    <source>
        <strain evidence="1 2">DSM 16100</strain>
    </source>
</reference>
<protein>
    <submittedName>
        <fullName evidence="1">Uncharacterized protein</fullName>
    </submittedName>
</protein>
<dbReference type="Proteomes" id="UP000017837">
    <property type="component" value="Unassembled WGS sequence"/>
</dbReference>
<sequence>MDSETTKFAKHLAKILVAACVRRGELEGLHAGIVPTSNKGDFSDVYVVDAEGNKIPWNDVSRISQGEMKALMIGTVDRTYTFMTRTILAGKEDIEFETAVSRAVVPWTTHWDEPRYLPYFLMMQPPDER</sequence>